<reference evidence="2" key="2">
    <citation type="submission" date="2022-01" db="EMBL/GenBank/DDBJ databases">
        <authorList>
            <person name="Rana R."/>
            <person name="Patil P.B."/>
        </authorList>
    </citation>
    <scope>NUCLEOTIDE SEQUENCE</scope>
    <source>
        <strain evidence="2">PPL560</strain>
    </source>
</reference>
<reference evidence="3" key="3">
    <citation type="submission" date="2023-08" db="EMBL/GenBank/DDBJ databases">
        <title>Complete genome sequence of Xanthomonas indica.</title>
        <authorList>
            <person name="Patil P.B."/>
            <person name="Rana R."/>
        </authorList>
    </citation>
    <scope>NUCLEOTIDE SEQUENCE</scope>
    <source>
        <strain evidence="3">PPL560</strain>
    </source>
</reference>
<name>A0AAU8I8L6_9XANT</name>
<keyword evidence="1" id="KW-0812">Transmembrane</keyword>
<evidence type="ECO:0000256" key="1">
    <source>
        <dbReference type="SAM" id="Phobius"/>
    </source>
</evidence>
<feature type="transmembrane region" description="Helical" evidence="1">
    <location>
        <begin position="61"/>
        <end position="81"/>
    </location>
</feature>
<evidence type="ECO:0000313" key="4">
    <source>
        <dbReference type="Proteomes" id="UP001430647"/>
    </source>
</evidence>
<evidence type="ECO:0000313" key="3">
    <source>
        <dbReference type="EMBL" id="XCI81614.1"/>
    </source>
</evidence>
<evidence type="ECO:0000313" key="2">
    <source>
        <dbReference type="EMBL" id="MCI2261582.1"/>
    </source>
</evidence>
<reference evidence="2 4" key="1">
    <citation type="journal article" date="2022" name="Curr. Microbiol.">
        <title>Xanthomonas indica sp. nov., a Novel Member of Non-Pathogenic Xanthomonas Community from Healthy Rice Seeds.</title>
        <authorList>
            <person name="Rana R."/>
            <person name="Madhavan V.N."/>
            <person name="Saroha T."/>
            <person name="Bansal K."/>
            <person name="Kaur A."/>
            <person name="Sonti R.V."/>
            <person name="Patel H.K."/>
            <person name="Patil P.B."/>
        </authorList>
    </citation>
    <scope>NUCLEOTIDE SEQUENCE [LARGE SCALE GENOMIC DNA]</scope>
    <source>
        <strain evidence="2 4">PPL560</strain>
    </source>
</reference>
<dbReference type="EMBL" id="CP131914">
    <property type="protein sequence ID" value="XCI81614.1"/>
    <property type="molecule type" value="Genomic_DNA"/>
</dbReference>
<dbReference type="AlphaFoldDB" id="A0AAU8I8L6"/>
<protein>
    <submittedName>
        <fullName evidence="3">Uncharacterized protein</fullName>
    </submittedName>
</protein>
<dbReference type="KEGG" id="xin:Q7W82_05485"/>
<accession>A0AAU8I8L6</accession>
<dbReference type="RefSeq" id="WP_242159643.1">
    <property type="nucleotide sequence ID" value="NZ_CP131914.1"/>
</dbReference>
<dbReference type="EMBL" id="JAKJPQ010000006">
    <property type="protein sequence ID" value="MCI2261582.1"/>
    <property type="molecule type" value="Genomic_DNA"/>
</dbReference>
<sequence length="82" mass="9310">MSVVSAPERPVVPEECRRQCRQLGAARVQQLLEASPPPPWREEAERWLEEQALRSARLTQWMVLAGIGLSLLGIVLVVAFFW</sequence>
<dbReference type="Proteomes" id="UP001430647">
    <property type="component" value="Unassembled WGS sequence"/>
</dbReference>
<keyword evidence="1" id="KW-1133">Transmembrane helix</keyword>
<gene>
    <name evidence="2" type="ORF">L3V74_08515</name>
    <name evidence="3" type="ORF">Q7W82_05485</name>
</gene>
<proteinExistence type="predicted"/>
<keyword evidence="4" id="KW-1185">Reference proteome</keyword>
<organism evidence="3">
    <name type="scientific">Xanthomonas indica</name>
    <dbReference type="NCBI Taxonomy" id="2912242"/>
    <lineage>
        <taxon>Bacteria</taxon>
        <taxon>Pseudomonadati</taxon>
        <taxon>Pseudomonadota</taxon>
        <taxon>Gammaproteobacteria</taxon>
        <taxon>Lysobacterales</taxon>
        <taxon>Lysobacteraceae</taxon>
        <taxon>Xanthomonas</taxon>
    </lineage>
</organism>
<keyword evidence="1" id="KW-0472">Membrane</keyword>